<dbReference type="InterPro" id="IPR029044">
    <property type="entry name" value="Nucleotide-diphossugar_trans"/>
</dbReference>
<keyword evidence="3" id="KW-1185">Reference proteome</keyword>
<dbReference type="PANTHER" id="PTHR43685">
    <property type="entry name" value="GLYCOSYLTRANSFERASE"/>
    <property type="match status" value="1"/>
</dbReference>
<reference evidence="2" key="1">
    <citation type="journal article" date="2015" name="ISME J.">
        <title>Draft Genome Sequence of Streptomyces incarnatus NRRL8089, which Produces the Nucleoside Antibiotic Sinefungin.</title>
        <authorList>
            <person name="Oshima K."/>
            <person name="Hattori M."/>
            <person name="Shimizu H."/>
            <person name="Fukuda K."/>
            <person name="Nemoto M."/>
            <person name="Inagaki K."/>
            <person name="Tamura T."/>
        </authorList>
    </citation>
    <scope>NUCLEOTIDE SEQUENCE</scope>
    <source>
        <strain evidence="2">FACHB-1375</strain>
    </source>
</reference>
<proteinExistence type="predicted"/>
<dbReference type="Gene3D" id="3.90.550.10">
    <property type="entry name" value="Spore Coat Polysaccharide Biosynthesis Protein SpsA, Chain A"/>
    <property type="match status" value="1"/>
</dbReference>
<organism evidence="2 3">
    <name type="scientific">Aerosakkonema funiforme FACHB-1375</name>
    <dbReference type="NCBI Taxonomy" id="2949571"/>
    <lineage>
        <taxon>Bacteria</taxon>
        <taxon>Bacillati</taxon>
        <taxon>Cyanobacteriota</taxon>
        <taxon>Cyanophyceae</taxon>
        <taxon>Oscillatoriophycideae</taxon>
        <taxon>Aerosakkonematales</taxon>
        <taxon>Aerosakkonemataceae</taxon>
        <taxon>Aerosakkonema</taxon>
    </lineage>
</organism>
<gene>
    <name evidence="2" type="ORF">H6G03_26245</name>
</gene>
<protein>
    <submittedName>
        <fullName evidence="2">Glycosyltransferase</fullName>
    </submittedName>
</protein>
<dbReference type="InterPro" id="IPR050834">
    <property type="entry name" value="Glycosyltransf_2"/>
</dbReference>
<comment type="caution">
    <text evidence="2">The sequence shown here is derived from an EMBL/GenBank/DDBJ whole genome shotgun (WGS) entry which is preliminary data.</text>
</comment>
<dbReference type="SUPFAM" id="SSF53448">
    <property type="entry name" value="Nucleotide-diphospho-sugar transferases"/>
    <property type="match status" value="1"/>
</dbReference>
<dbReference type="EMBL" id="JACJPW010000086">
    <property type="protein sequence ID" value="MBD2184528.1"/>
    <property type="molecule type" value="Genomic_DNA"/>
</dbReference>
<dbReference type="Pfam" id="PF10111">
    <property type="entry name" value="Glyco_tranf_2_2"/>
    <property type="match status" value="1"/>
</dbReference>
<evidence type="ECO:0000259" key="1">
    <source>
        <dbReference type="Pfam" id="PF10111"/>
    </source>
</evidence>
<dbReference type="AlphaFoldDB" id="A0A926VIR7"/>
<evidence type="ECO:0000313" key="2">
    <source>
        <dbReference type="EMBL" id="MBD2184528.1"/>
    </source>
</evidence>
<feature type="domain" description="Glycosyltransferase 2-like prokaryotic type" evidence="1">
    <location>
        <begin position="5"/>
        <end position="251"/>
    </location>
</feature>
<name>A0A926VIR7_9CYAN</name>
<dbReference type="InterPro" id="IPR019290">
    <property type="entry name" value="GlycosylTrfase-like_prok"/>
</dbReference>
<dbReference type="RefSeq" id="WP_190471092.1">
    <property type="nucleotide sequence ID" value="NZ_JACJPW010000086.1"/>
</dbReference>
<accession>A0A926VIR7</accession>
<reference evidence="2" key="2">
    <citation type="submission" date="2020-08" db="EMBL/GenBank/DDBJ databases">
        <authorList>
            <person name="Chen M."/>
            <person name="Teng W."/>
            <person name="Zhao L."/>
            <person name="Hu C."/>
            <person name="Zhou Y."/>
            <person name="Han B."/>
            <person name="Song L."/>
            <person name="Shu W."/>
        </authorList>
    </citation>
    <scope>NUCLEOTIDE SEQUENCE</scope>
    <source>
        <strain evidence="2">FACHB-1375</strain>
    </source>
</reference>
<dbReference type="PANTHER" id="PTHR43685:SF11">
    <property type="entry name" value="GLYCOSYLTRANSFERASE TAGX-RELATED"/>
    <property type="match status" value="1"/>
</dbReference>
<dbReference type="Proteomes" id="UP000641646">
    <property type="component" value="Unassembled WGS sequence"/>
</dbReference>
<sequence length="327" mass="36902">MALISVIIPVYNGEKTIRETIESVLAQTFSDWELIIINDGSTDSTLEVIANIKDNRLKVFSYPNAKQAASRNRGLSIAHGEFIAFLDADDVWMPDKLELQLKALQTNTQAAIAYSWTDCIDESGQFLRRGNHINLTGNVYAQMLLTDFLEHGSNPLIRRDALNQVGSFDESLPPAEDWDMWLRLAARYQFVAVPSVQVLYRISANSASSNLGKMEVACLQVIERAFSQAPESLQHLKKHSIANTYKYLTFKALEGFVERRRVLEAGRFLWYTVKNDRAILFSRIILKVLLKIAVILLLPTAQAQALVSRFKGLFNTSTILGYLRQTV</sequence>
<evidence type="ECO:0000313" key="3">
    <source>
        <dbReference type="Proteomes" id="UP000641646"/>
    </source>
</evidence>